<protein>
    <recommendedName>
        <fullName evidence="1">dual-specificity kinase</fullName>
        <ecNumber evidence="1">2.7.12.1</ecNumber>
    </recommendedName>
</protein>
<dbReference type="EC" id="2.7.12.1" evidence="1"/>
<keyword evidence="4 11" id="KW-0547">Nucleotide-binding</keyword>
<evidence type="ECO:0000256" key="6">
    <source>
        <dbReference type="ARBA" id="ARBA00022840"/>
    </source>
</evidence>
<keyword evidence="15" id="KW-1185">Reference proteome</keyword>
<dbReference type="PROSITE" id="PS50011">
    <property type="entry name" value="PROTEIN_KINASE_DOM"/>
    <property type="match status" value="1"/>
</dbReference>
<dbReference type="AlphaFoldDB" id="A0A8H3ZZY8"/>
<feature type="domain" description="Protein kinase" evidence="13">
    <location>
        <begin position="169"/>
        <end position="492"/>
    </location>
</feature>
<evidence type="ECO:0000259" key="13">
    <source>
        <dbReference type="PROSITE" id="PS50011"/>
    </source>
</evidence>
<comment type="catalytic activity">
    <reaction evidence="10">
        <text>L-tyrosyl-[protein] + ATP = O-phospho-L-tyrosyl-[protein] + ADP + H(+)</text>
        <dbReference type="Rhea" id="RHEA:10596"/>
        <dbReference type="Rhea" id="RHEA-COMP:10136"/>
        <dbReference type="Rhea" id="RHEA-COMP:20101"/>
        <dbReference type="ChEBI" id="CHEBI:15378"/>
        <dbReference type="ChEBI" id="CHEBI:30616"/>
        <dbReference type="ChEBI" id="CHEBI:46858"/>
        <dbReference type="ChEBI" id="CHEBI:61978"/>
        <dbReference type="ChEBI" id="CHEBI:456216"/>
        <dbReference type="EC" id="2.7.12.1"/>
    </reaction>
</comment>
<accession>A0A8H3ZZY8</accession>
<evidence type="ECO:0000256" key="10">
    <source>
        <dbReference type="ARBA" id="ARBA00051680"/>
    </source>
</evidence>
<dbReference type="Pfam" id="PF00069">
    <property type="entry name" value="Pkinase"/>
    <property type="match status" value="1"/>
</dbReference>
<comment type="catalytic activity">
    <reaction evidence="9">
        <text>L-threonyl-[protein] + ATP = O-phospho-L-threonyl-[protein] + ADP + H(+)</text>
        <dbReference type="Rhea" id="RHEA:46608"/>
        <dbReference type="Rhea" id="RHEA-COMP:11060"/>
        <dbReference type="Rhea" id="RHEA-COMP:11605"/>
        <dbReference type="ChEBI" id="CHEBI:15378"/>
        <dbReference type="ChEBI" id="CHEBI:30013"/>
        <dbReference type="ChEBI" id="CHEBI:30616"/>
        <dbReference type="ChEBI" id="CHEBI:61977"/>
        <dbReference type="ChEBI" id="CHEBI:456216"/>
        <dbReference type="EC" id="2.7.12.1"/>
    </reaction>
</comment>
<dbReference type="EMBL" id="WTPW01002426">
    <property type="protein sequence ID" value="KAF0382449.1"/>
    <property type="molecule type" value="Genomic_DNA"/>
</dbReference>
<evidence type="ECO:0000313" key="15">
    <source>
        <dbReference type="Proteomes" id="UP000439903"/>
    </source>
</evidence>
<evidence type="ECO:0000256" key="8">
    <source>
        <dbReference type="ARBA" id="ARBA00049003"/>
    </source>
</evidence>
<comment type="catalytic activity">
    <reaction evidence="8">
        <text>L-seryl-[protein] + ATP = O-phospho-L-seryl-[protein] + ADP + H(+)</text>
        <dbReference type="Rhea" id="RHEA:17989"/>
        <dbReference type="Rhea" id="RHEA-COMP:9863"/>
        <dbReference type="Rhea" id="RHEA-COMP:11604"/>
        <dbReference type="ChEBI" id="CHEBI:15378"/>
        <dbReference type="ChEBI" id="CHEBI:29999"/>
        <dbReference type="ChEBI" id="CHEBI:30616"/>
        <dbReference type="ChEBI" id="CHEBI:83421"/>
        <dbReference type="ChEBI" id="CHEBI:456216"/>
        <dbReference type="EC" id="2.7.12.1"/>
    </reaction>
</comment>
<feature type="compositionally biased region" description="Low complexity" evidence="12">
    <location>
        <begin position="138"/>
        <end position="148"/>
    </location>
</feature>
<feature type="binding site" evidence="11">
    <location>
        <position position="198"/>
    </location>
    <ligand>
        <name>ATP</name>
        <dbReference type="ChEBI" id="CHEBI:30616"/>
    </ligand>
</feature>
<reference evidence="14 15" key="1">
    <citation type="journal article" date="2019" name="Environ. Microbiol.">
        <title>At the nexus of three kingdoms: the genome of the mycorrhizal fungus Gigaspora margarita provides insights into plant, endobacterial and fungal interactions.</title>
        <authorList>
            <person name="Venice F."/>
            <person name="Ghignone S."/>
            <person name="Salvioli di Fossalunga A."/>
            <person name="Amselem J."/>
            <person name="Novero M."/>
            <person name="Xianan X."/>
            <person name="Sedzielewska Toro K."/>
            <person name="Morin E."/>
            <person name="Lipzen A."/>
            <person name="Grigoriev I.V."/>
            <person name="Henrissat B."/>
            <person name="Martin F.M."/>
            <person name="Bonfante P."/>
        </authorList>
    </citation>
    <scope>NUCLEOTIDE SEQUENCE [LARGE SCALE GENOMIC DNA]</scope>
    <source>
        <strain evidence="14 15">BEG34</strain>
    </source>
</reference>
<gene>
    <name evidence="14" type="ORF">F8M41_011921</name>
</gene>
<dbReference type="Gene3D" id="1.10.510.10">
    <property type="entry name" value="Transferase(Phosphotransferase) domain 1"/>
    <property type="match status" value="1"/>
</dbReference>
<evidence type="ECO:0000313" key="14">
    <source>
        <dbReference type="EMBL" id="KAF0382449.1"/>
    </source>
</evidence>
<evidence type="ECO:0000256" key="7">
    <source>
        <dbReference type="ARBA" id="ARBA00037966"/>
    </source>
</evidence>
<evidence type="ECO:0000256" key="2">
    <source>
        <dbReference type="ARBA" id="ARBA00022527"/>
    </source>
</evidence>
<comment type="caution">
    <text evidence="14">The sequence shown here is derived from an EMBL/GenBank/DDBJ whole genome shotgun (WGS) entry which is preliminary data.</text>
</comment>
<dbReference type="SUPFAM" id="SSF56112">
    <property type="entry name" value="Protein kinase-like (PK-like)"/>
    <property type="match status" value="1"/>
</dbReference>
<evidence type="ECO:0000256" key="9">
    <source>
        <dbReference type="ARBA" id="ARBA00049308"/>
    </source>
</evidence>
<dbReference type="OrthoDB" id="283111at2759"/>
<feature type="compositionally biased region" description="Polar residues" evidence="12">
    <location>
        <begin position="75"/>
        <end position="91"/>
    </location>
</feature>
<dbReference type="PROSITE" id="PS00108">
    <property type="entry name" value="PROTEIN_KINASE_ST"/>
    <property type="match status" value="1"/>
</dbReference>
<dbReference type="PANTHER" id="PTHR45646">
    <property type="entry name" value="SERINE/THREONINE-PROTEIN KINASE DOA-RELATED"/>
    <property type="match status" value="1"/>
</dbReference>
<dbReference type="GO" id="GO:0004674">
    <property type="term" value="F:protein serine/threonine kinase activity"/>
    <property type="evidence" value="ECO:0007669"/>
    <property type="project" value="UniProtKB-KW"/>
</dbReference>
<dbReference type="InterPro" id="IPR017441">
    <property type="entry name" value="Protein_kinase_ATP_BS"/>
</dbReference>
<keyword evidence="3" id="KW-0808">Transferase</keyword>
<dbReference type="GO" id="GO:0004712">
    <property type="term" value="F:protein serine/threonine/tyrosine kinase activity"/>
    <property type="evidence" value="ECO:0007669"/>
    <property type="project" value="UniProtKB-EC"/>
</dbReference>
<comment type="similarity">
    <text evidence="7">Belongs to the protein kinase superfamily. CMGC Ser/Thr protein kinase family. Lammer subfamily.</text>
</comment>
<dbReference type="PANTHER" id="PTHR45646:SF11">
    <property type="entry name" value="SERINE_THREONINE-PROTEIN KINASE DOA"/>
    <property type="match status" value="1"/>
</dbReference>
<dbReference type="GO" id="GO:0043484">
    <property type="term" value="P:regulation of RNA splicing"/>
    <property type="evidence" value="ECO:0007669"/>
    <property type="project" value="TreeGrafter"/>
</dbReference>
<keyword evidence="2" id="KW-0723">Serine/threonine-protein kinase</keyword>
<feature type="compositionally biased region" description="Polar residues" evidence="12">
    <location>
        <begin position="1"/>
        <end position="12"/>
    </location>
</feature>
<dbReference type="InterPro" id="IPR008271">
    <property type="entry name" value="Ser/Thr_kinase_AS"/>
</dbReference>
<dbReference type="PROSITE" id="PS00107">
    <property type="entry name" value="PROTEIN_KINASE_ATP"/>
    <property type="match status" value="1"/>
</dbReference>
<dbReference type="GO" id="GO:0005524">
    <property type="term" value="F:ATP binding"/>
    <property type="evidence" value="ECO:0007669"/>
    <property type="project" value="UniProtKB-UniRule"/>
</dbReference>
<dbReference type="FunFam" id="1.10.510.10:FF:000612">
    <property type="entry name" value="Serine/threonine-protein kinase AFC2"/>
    <property type="match status" value="1"/>
</dbReference>
<evidence type="ECO:0000256" key="12">
    <source>
        <dbReference type="SAM" id="MobiDB-lite"/>
    </source>
</evidence>
<feature type="compositionally biased region" description="Basic and acidic residues" evidence="12">
    <location>
        <begin position="126"/>
        <end position="137"/>
    </location>
</feature>
<feature type="region of interest" description="Disordered" evidence="12">
    <location>
        <begin position="1"/>
        <end position="148"/>
    </location>
</feature>
<name>A0A8H3ZZY8_GIGMA</name>
<evidence type="ECO:0000256" key="11">
    <source>
        <dbReference type="PROSITE-ProRule" id="PRU10141"/>
    </source>
</evidence>
<dbReference type="Gene3D" id="3.30.200.20">
    <property type="entry name" value="Phosphorylase Kinase, domain 1"/>
    <property type="match status" value="1"/>
</dbReference>
<evidence type="ECO:0000256" key="1">
    <source>
        <dbReference type="ARBA" id="ARBA00013203"/>
    </source>
</evidence>
<evidence type="ECO:0000256" key="5">
    <source>
        <dbReference type="ARBA" id="ARBA00022777"/>
    </source>
</evidence>
<sequence>MSTVTMSNTRPIKTSRQKRPHNPNWREDFYRNGRPDEKEVIVISDSPTPPLSSTRQRPAQMEAARGMKRNRRTPLLSSNKSAQMLHQQASASAHKRRRRGEYRDHSHYNDTAYRSYISTSSHASGRYREPISTRESRSSAASSRQAIPSYDDKDGHYIVKIGDELGNKYQITHLLGQGTFGKVVQCWDRVSNRHVAIKIIRAVQKYRDASKIEIRVLNTLRDRDPANVHKCIHLREWFDYRNHICMVFDLYGSSLFDFLKHNDFNPLPMNQIQHVARQLLHSVAFLHSLRLVHTDLKPENILLVNDQCRTVPSRRSPGKSRRILLDTDIRLIDFGSATFDDEYHSSVVSTRHYRAPEVILGLGWSYACDLWSIGCILVELFTGEALFQTHENLEHLAMMEHVLGRIPERIVRQMCRPNQLKYFRGSRLLNYPNDDTTKQSRKYVKSLHTLEEVIEPRRSTFREQFYDLLQRLLLYDPEERISARDALRHPFFYMTFDEEDIRLSEVIGWSVTRSGCETFHSAFGAEYGICRNLVLTDNGLCFTFHCVRYINGINDLF</sequence>
<evidence type="ECO:0000256" key="3">
    <source>
        <dbReference type="ARBA" id="ARBA00022679"/>
    </source>
</evidence>
<keyword evidence="5 14" id="KW-0418">Kinase</keyword>
<dbReference type="InterPro" id="IPR051175">
    <property type="entry name" value="CLK_kinases"/>
</dbReference>
<dbReference type="InterPro" id="IPR000719">
    <property type="entry name" value="Prot_kinase_dom"/>
</dbReference>
<dbReference type="SMART" id="SM00220">
    <property type="entry name" value="S_TKc"/>
    <property type="match status" value="1"/>
</dbReference>
<feature type="compositionally biased region" description="Basic and acidic residues" evidence="12">
    <location>
        <begin position="24"/>
        <end position="40"/>
    </location>
</feature>
<dbReference type="CDD" id="cd14134">
    <property type="entry name" value="PKc_CLK"/>
    <property type="match status" value="1"/>
</dbReference>
<proteinExistence type="inferred from homology"/>
<dbReference type="InterPro" id="IPR011009">
    <property type="entry name" value="Kinase-like_dom_sf"/>
</dbReference>
<organism evidence="14 15">
    <name type="scientific">Gigaspora margarita</name>
    <dbReference type="NCBI Taxonomy" id="4874"/>
    <lineage>
        <taxon>Eukaryota</taxon>
        <taxon>Fungi</taxon>
        <taxon>Fungi incertae sedis</taxon>
        <taxon>Mucoromycota</taxon>
        <taxon>Glomeromycotina</taxon>
        <taxon>Glomeromycetes</taxon>
        <taxon>Diversisporales</taxon>
        <taxon>Gigasporaceae</taxon>
        <taxon>Gigaspora</taxon>
    </lineage>
</organism>
<dbReference type="GO" id="GO:0005634">
    <property type="term" value="C:nucleus"/>
    <property type="evidence" value="ECO:0007669"/>
    <property type="project" value="TreeGrafter"/>
</dbReference>
<evidence type="ECO:0000256" key="4">
    <source>
        <dbReference type="ARBA" id="ARBA00022741"/>
    </source>
</evidence>
<dbReference type="Proteomes" id="UP000439903">
    <property type="component" value="Unassembled WGS sequence"/>
</dbReference>
<keyword evidence="6 11" id="KW-0067">ATP-binding</keyword>